<dbReference type="AlphaFoldDB" id="A0A1G6J5N1"/>
<keyword evidence="2" id="KW-0645">Protease</keyword>
<dbReference type="EMBL" id="FMZB01000001">
    <property type="protein sequence ID" value="SDC14031.1"/>
    <property type="molecule type" value="Genomic_DNA"/>
</dbReference>
<gene>
    <name evidence="2" type="ORF">SAMN05421663_101485</name>
</gene>
<feature type="domain" description="Phage-like element PBSX protein XkdF" evidence="1">
    <location>
        <begin position="1"/>
        <end position="31"/>
    </location>
</feature>
<proteinExistence type="predicted"/>
<evidence type="ECO:0000313" key="2">
    <source>
        <dbReference type="EMBL" id="SDC14031.1"/>
    </source>
</evidence>
<dbReference type="GO" id="GO:0006508">
    <property type="term" value="P:proteolysis"/>
    <property type="evidence" value="ECO:0007669"/>
    <property type="project" value="UniProtKB-KW"/>
</dbReference>
<protein>
    <submittedName>
        <fullName evidence="2">Putative phage serine protease XkdF</fullName>
    </submittedName>
</protein>
<dbReference type="Proteomes" id="UP000198666">
    <property type="component" value="Unassembled WGS sequence"/>
</dbReference>
<reference evidence="3" key="1">
    <citation type="submission" date="2016-10" db="EMBL/GenBank/DDBJ databases">
        <authorList>
            <person name="Varghese N."/>
            <person name="Submissions S."/>
        </authorList>
    </citation>
    <scope>NUCLEOTIDE SEQUENCE [LARGE SCALE GENOMIC DNA]</scope>
    <source>
        <strain evidence="3">DSM 21620</strain>
    </source>
</reference>
<dbReference type="GO" id="GO:0008233">
    <property type="term" value="F:peptidase activity"/>
    <property type="evidence" value="ECO:0007669"/>
    <property type="project" value="UniProtKB-KW"/>
</dbReference>
<name>A0A1G6J5N1_9BACI</name>
<evidence type="ECO:0000259" key="1">
    <source>
        <dbReference type="Pfam" id="PF14550"/>
    </source>
</evidence>
<keyword evidence="3" id="KW-1185">Reference proteome</keyword>
<dbReference type="STRING" id="361279.SAMN05421663_101485"/>
<dbReference type="InterPro" id="IPR027924">
    <property type="entry name" value="XkdF"/>
</dbReference>
<accession>A0A1G6J5N1</accession>
<keyword evidence="2" id="KW-0378">Hydrolase</keyword>
<sequence length="47" mass="5051">MTAPEIEKAAHGFMKDARNIDTQHDFQAGVGGERQLPLLTIIITASG</sequence>
<organism evidence="2 3">
    <name type="scientific">Terribacillus halophilus</name>
    <dbReference type="NCBI Taxonomy" id="361279"/>
    <lineage>
        <taxon>Bacteria</taxon>
        <taxon>Bacillati</taxon>
        <taxon>Bacillota</taxon>
        <taxon>Bacilli</taxon>
        <taxon>Bacillales</taxon>
        <taxon>Bacillaceae</taxon>
        <taxon>Terribacillus</taxon>
    </lineage>
</organism>
<dbReference type="Pfam" id="PF14550">
    <property type="entry name" value="Peptidase_S78_2"/>
    <property type="match status" value="1"/>
</dbReference>
<evidence type="ECO:0000313" key="3">
    <source>
        <dbReference type="Proteomes" id="UP000198666"/>
    </source>
</evidence>